<accession>A0A5J4KUP6</accession>
<comment type="caution">
    <text evidence="2">The sequence shown here is derived from an EMBL/GenBank/DDBJ whole genome shotgun (WGS) entry which is preliminary data.</text>
</comment>
<feature type="transmembrane region" description="Helical" evidence="1">
    <location>
        <begin position="159"/>
        <end position="177"/>
    </location>
</feature>
<keyword evidence="1" id="KW-0472">Membrane</keyword>
<name>A0A5J4KUP6_9CHLR</name>
<dbReference type="EMBL" id="BKZW01000004">
    <property type="protein sequence ID" value="GER91645.1"/>
    <property type="molecule type" value="Genomic_DNA"/>
</dbReference>
<feature type="transmembrane region" description="Helical" evidence="1">
    <location>
        <begin position="206"/>
        <end position="223"/>
    </location>
</feature>
<protein>
    <submittedName>
        <fullName evidence="2">Uncharacterized protein</fullName>
    </submittedName>
</protein>
<sequence length="236" mass="26455">MFTRVSYELRVMGKRIIWVPIALAAGFIAFAFLLHFMGVKMERFISSGFEMFLPIITGVIVATSATQDPALEIQLTMPRKYHNTSIFRLAVIVLWSIAIGLLVAIIPSVLHLTFLPDQLKKSSPVFQFLGLQYSWIATTIWFVAVALVASLLTRNRSASSAILGAIWIVQVLFMAHLVETTSWLQPLFLFPTIVAPQINFWTTNRLEVLLTGLVLLPVGWWLLHNTEGLLKGASEE</sequence>
<evidence type="ECO:0000256" key="1">
    <source>
        <dbReference type="SAM" id="Phobius"/>
    </source>
</evidence>
<proteinExistence type="predicted"/>
<dbReference type="Proteomes" id="UP000326912">
    <property type="component" value="Unassembled WGS sequence"/>
</dbReference>
<feature type="transmembrane region" description="Helical" evidence="1">
    <location>
        <begin position="183"/>
        <end position="201"/>
    </location>
</feature>
<feature type="transmembrane region" description="Helical" evidence="1">
    <location>
        <begin position="44"/>
        <end position="65"/>
    </location>
</feature>
<evidence type="ECO:0000313" key="2">
    <source>
        <dbReference type="EMBL" id="GER91645.1"/>
    </source>
</evidence>
<keyword evidence="3" id="KW-1185">Reference proteome</keyword>
<keyword evidence="1" id="KW-0812">Transmembrane</keyword>
<feature type="transmembrane region" description="Helical" evidence="1">
    <location>
        <begin position="130"/>
        <end position="152"/>
    </location>
</feature>
<dbReference type="AlphaFoldDB" id="A0A5J4KUP6"/>
<feature type="transmembrane region" description="Helical" evidence="1">
    <location>
        <begin position="16"/>
        <end position="38"/>
    </location>
</feature>
<reference evidence="2 3" key="1">
    <citation type="submission" date="2019-10" db="EMBL/GenBank/DDBJ databases">
        <title>Dictyobacter vulcani sp. nov., within the class Ktedonobacteria, isolated from soil of volcanic Mt. Zao.</title>
        <authorList>
            <person name="Zheng Y."/>
            <person name="Wang C.M."/>
            <person name="Sakai Y."/>
            <person name="Abe K."/>
            <person name="Yokota A."/>
            <person name="Yabe S."/>
        </authorList>
    </citation>
    <scope>NUCLEOTIDE SEQUENCE [LARGE SCALE GENOMIC DNA]</scope>
    <source>
        <strain evidence="2 3">W12</strain>
    </source>
</reference>
<evidence type="ECO:0000313" key="3">
    <source>
        <dbReference type="Proteomes" id="UP000326912"/>
    </source>
</evidence>
<feature type="transmembrane region" description="Helical" evidence="1">
    <location>
        <begin position="86"/>
        <end position="110"/>
    </location>
</feature>
<keyword evidence="1" id="KW-1133">Transmembrane helix</keyword>
<organism evidence="2 3">
    <name type="scientific">Dictyobacter vulcani</name>
    <dbReference type="NCBI Taxonomy" id="2607529"/>
    <lineage>
        <taxon>Bacteria</taxon>
        <taxon>Bacillati</taxon>
        <taxon>Chloroflexota</taxon>
        <taxon>Ktedonobacteria</taxon>
        <taxon>Ktedonobacterales</taxon>
        <taxon>Dictyobacteraceae</taxon>
        <taxon>Dictyobacter</taxon>
    </lineage>
</organism>
<dbReference type="RefSeq" id="WP_151759268.1">
    <property type="nucleotide sequence ID" value="NZ_BKZW01000004.1"/>
</dbReference>
<gene>
    <name evidence="2" type="ORF">KDW_58070</name>
</gene>